<reference evidence="5" key="2">
    <citation type="submission" date="2020-09" db="EMBL/GenBank/DDBJ databases">
        <authorList>
            <person name="Sun Q."/>
            <person name="Zhou Y."/>
        </authorList>
    </citation>
    <scope>NUCLEOTIDE SEQUENCE</scope>
    <source>
        <strain evidence="5">CGMCC 1.15320</strain>
    </source>
</reference>
<dbReference type="InterPro" id="IPR003593">
    <property type="entry name" value="AAA+_ATPase"/>
</dbReference>
<dbReference type="EMBL" id="BMIF01000003">
    <property type="protein sequence ID" value="GGA60416.1"/>
    <property type="molecule type" value="Genomic_DNA"/>
</dbReference>
<keyword evidence="3 5" id="KW-0067">ATP-binding</keyword>
<dbReference type="PROSITE" id="PS50893">
    <property type="entry name" value="ABC_TRANSPORTER_2"/>
    <property type="match status" value="1"/>
</dbReference>
<dbReference type="GO" id="GO:0005886">
    <property type="term" value="C:plasma membrane"/>
    <property type="evidence" value="ECO:0007669"/>
    <property type="project" value="TreeGrafter"/>
</dbReference>
<evidence type="ECO:0000313" key="6">
    <source>
        <dbReference type="Proteomes" id="UP000636264"/>
    </source>
</evidence>
<comment type="caution">
    <text evidence="5">The sequence shown here is derived from an EMBL/GenBank/DDBJ whole genome shotgun (WGS) entry which is preliminary data.</text>
</comment>
<dbReference type="InterPro" id="IPR032823">
    <property type="entry name" value="BCA_ABC_TP_C"/>
</dbReference>
<evidence type="ECO:0000256" key="2">
    <source>
        <dbReference type="ARBA" id="ARBA00022741"/>
    </source>
</evidence>
<dbReference type="PANTHER" id="PTHR45772">
    <property type="entry name" value="CONSERVED COMPONENT OF ABC TRANSPORTER FOR NATURAL AMINO ACIDS-RELATED"/>
    <property type="match status" value="1"/>
</dbReference>
<dbReference type="InterPro" id="IPR051120">
    <property type="entry name" value="ABC_AA/LPS_Transport"/>
</dbReference>
<keyword evidence="2" id="KW-0547">Nucleotide-binding</keyword>
<dbReference type="GO" id="GO:0005524">
    <property type="term" value="F:ATP binding"/>
    <property type="evidence" value="ECO:0007669"/>
    <property type="project" value="UniProtKB-KW"/>
</dbReference>
<evidence type="ECO:0000313" key="5">
    <source>
        <dbReference type="EMBL" id="GGA60416.1"/>
    </source>
</evidence>
<evidence type="ECO:0000259" key="4">
    <source>
        <dbReference type="PROSITE" id="PS50893"/>
    </source>
</evidence>
<dbReference type="InterPro" id="IPR003439">
    <property type="entry name" value="ABC_transporter-like_ATP-bd"/>
</dbReference>
<dbReference type="SUPFAM" id="SSF52540">
    <property type="entry name" value="P-loop containing nucleoside triphosphate hydrolases"/>
    <property type="match status" value="1"/>
</dbReference>
<proteinExistence type="predicted"/>
<sequence length="238" mass="25792">MAPVAAMTALLDVRNLTRSFGGIKAVDSVNFTLQQGEIRALIGPNGAGKTTFVSLICGRVPVEQGTILFNGKDITRLPAHKRVRAGIAYTFQITSIFANLTVRENVELAGMREGHDGSAALAVLKQVGLDHLAEQKAGDLAYGHQRLVEIAMGLGLHPRLLILDEPTQGLSEEEVAAFIALIREIARNTTVLLIEHNMHVVMELAQRITVMQQGRILAEGTPEEIRNDADVQRAYLGA</sequence>
<dbReference type="CDD" id="cd03219">
    <property type="entry name" value="ABC_Mj1267_LivG_branched"/>
    <property type="match status" value="1"/>
</dbReference>
<dbReference type="Proteomes" id="UP000636264">
    <property type="component" value="Unassembled WGS sequence"/>
</dbReference>
<reference evidence="5" key="1">
    <citation type="journal article" date="2014" name="Int. J. Syst. Evol. Microbiol.">
        <title>Complete genome sequence of Corynebacterium casei LMG S-19264T (=DSM 44701T), isolated from a smear-ripened cheese.</title>
        <authorList>
            <consortium name="US DOE Joint Genome Institute (JGI-PGF)"/>
            <person name="Walter F."/>
            <person name="Albersmeier A."/>
            <person name="Kalinowski J."/>
            <person name="Ruckert C."/>
        </authorList>
    </citation>
    <scope>NUCLEOTIDE SEQUENCE</scope>
    <source>
        <strain evidence="5">CGMCC 1.15320</strain>
    </source>
</reference>
<dbReference type="AlphaFoldDB" id="A0A916RL79"/>
<evidence type="ECO:0000256" key="1">
    <source>
        <dbReference type="ARBA" id="ARBA00022448"/>
    </source>
</evidence>
<dbReference type="Pfam" id="PF00005">
    <property type="entry name" value="ABC_tran"/>
    <property type="match status" value="1"/>
</dbReference>
<keyword evidence="6" id="KW-1185">Reference proteome</keyword>
<dbReference type="GO" id="GO:0016887">
    <property type="term" value="F:ATP hydrolysis activity"/>
    <property type="evidence" value="ECO:0007669"/>
    <property type="project" value="InterPro"/>
</dbReference>
<organism evidence="5 6">
    <name type="scientific">Nitratireductor aestuarii</name>
    <dbReference type="NCBI Taxonomy" id="1735103"/>
    <lineage>
        <taxon>Bacteria</taxon>
        <taxon>Pseudomonadati</taxon>
        <taxon>Pseudomonadota</taxon>
        <taxon>Alphaproteobacteria</taxon>
        <taxon>Hyphomicrobiales</taxon>
        <taxon>Phyllobacteriaceae</taxon>
        <taxon>Nitratireductor</taxon>
    </lineage>
</organism>
<evidence type="ECO:0000256" key="3">
    <source>
        <dbReference type="ARBA" id="ARBA00022840"/>
    </source>
</evidence>
<feature type="domain" description="ABC transporter" evidence="4">
    <location>
        <begin position="11"/>
        <end position="238"/>
    </location>
</feature>
<dbReference type="Pfam" id="PF12399">
    <property type="entry name" value="BCA_ABC_TP_C"/>
    <property type="match status" value="1"/>
</dbReference>
<dbReference type="PANTHER" id="PTHR45772:SF9">
    <property type="entry name" value="CONSERVED COMPONENT OF ABC TRANSPORTER FOR NATURAL AMINO ACIDS"/>
    <property type="match status" value="1"/>
</dbReference>
<dbReference type="SMART" id="SM00382">
    <property type="entry name" value="AAA"/>
    <property type="match status" value="1"/>
</dbReference>
<protein>
    <submittedName>
        <fullName evidence="5">ABC transporter ATP-binding protein</fullName>
    </submittedName>
</protein>
<accession>A0A916RL79</accession>
<gene>
    <name evidence="5" type="ORF">GCM10011385_12590</name>
</gene>
<dbReference type="InterPro" id="IPR027417">
    <property type="entry name" value="P-loop_NTPase"/>
</dbReference>
<dbReference type="Gene3D" id="3.40.50.300">
    <property type="entry name" value="P-loop containing nucleotide triphosphate hydrolases"/>
    <property type="match status" value="1"/>
</dbReference>
<name>A0A916RL79_9HYPH</name>
<keyword evidence="1" id="KW-0813">Transport</keyword>